<dbReference type="GO" id="GO:0000398">
    <property type="term" value="P:mRNA splicing, via spliceosome"/>
    <property type="evidence" value="ECO:0007669"/>
    <property type="project" value="InterPro"/>
</dbReference>
<feature type="domain" description="C3H1-type" evidence="11">
    <location>
        <begin position="179"/>
        <end position="207"/>
    </location>
</feature>
<feature type="domain" description="RRM" evidence="10">
    <location>
        <begin position="237"/>
        <end position="318"/>
    </location>
</feature>
<evidence type="ECO:0000259" key="10">
    <source>
        <dbReference type="PROSITE" id="PS50102"/>
    </source>
</evidence>
<evidence type="ECO:0000256" key="5">
    <source>
        <dbReference type="ARBA" id="ARBA00022884"/>
    </source>
</evidence>
<dbReference type="Proteomes" id="UP000606786">
    <property type="component" value="Unassembled WGS sequence"/>
</dbReference>
<feature type="region of interest" description="Disordered" evidence="9">
    <location>
        <begin position="1"/>
        <end position="46"/>
    </location>
</feature>
<feature type="region of interest" description="Disordered" evidence="9">
    <location>
        <begin position="455"/>
        <end position="565"/>
    </location>
</feature>
<dbReference type="PRINTS" id="PR01848">
    <property type="entry name" value="U2AUXFACTOR"/>
</dbReference>
<keyword evidence="5 6" id="KW-0694">RNA-binding</keyword>
<feature type="compositionally biased region" description="Basic and acidic residues" evidence="9">
    <location>
        <begin position="528"/>
        <end position="543"/>
    </location>
</feature>
<dbReference type="InterPro" id="IPR009145">
    <property type="entry name" value="U2AF_small"/>
</dbReference>
<evidence type="ECO:0000256" key="1">
    <source>
        <dbReference type="ARBA" id="ARBA00022723"/>
    </source>
</evidence>
<protein>
    <submittedName>
        <fullName evidence="12">(Mediterranean fruit fly) hypothetical protein</fullName>
    </submittedName>
</protein>
<evidence type="ECO:0000256" key="3">
    <source>
        <dbReference type="ARBA" id="ARBA00022771"/>
    </source>
</evidence>
<organism evidence="12 13">
    <name type="scientific">Ceratitis capitata</name>
    <name type="common">Mediterranean fruit fly</name>
    <name type="synonym">Tephritis capitata</name>
    <dbReference type="NCBI Taxonomy" id="7213"/>
    <lineage>
        <taxon>Eukaryota</taxon>
        <taxon>Metazoa</taxon>
        <taxon>Ecdysozoa</taxon>
        <taxon>Arthropoda</taxon>
        <taxon>Hexapoda</taxon>
        <taxon>Insecta</taxon>
        <taxon>Pterygota</taxon>
        <taxon>Neoptera</taxon>
        <taxon>Endopterygota</taxon>
        <taxon>Diptera</taxon>
        <taxon>Brachycera</taxon>
        <taxon>Muscomorpha</taxon>
        <taxon>Tephritoidea</taxon>
        <taxon>Tephritidae</taxon>
        <taxon>Ceratitis</taxon>
        <taxon>Ceratitis</taxon>
    </lineage>
</organism>
<accession>A0A811URE8</accession>
<feature type="compositionally biased region" description="Basic residues" evidence="9">
    <location>
        <begin position="544"/>
        <end position="553"/>
    </location>
</feature>
<evidence type="ECO:0000256" key="6">
    <source>
        <dbReference type="PROSITE-ProRule" id="PRU00176"/>
    </source>
</evidence>
<feature type="compositionally biased region" description="Polar residues" evidence="9">
    <location>
        <begin position="1"/>
        <end position="13"/>
    </location>
</feature>
<dbReference type="InterPro" id="IPR000571">
    <property type="entry name" value="Znf_CCCH"/>
</dbReference>
<sequence>MPSNKQLADNTQAFKMPGKSQRPWRKELKKQQRKRRRSKAAQSRDLELAIDEANKLKNPAYQQFLQQQAQLEAQQLREAERLHAEEEEAWLRRELLVQRELRLQQEKRAAAEASEMSLRMEQEKALVAKLAEEERCRKVRKENEVAAAAEFERMLQCMEEYLNKEGPPPVELRRIVESRPGQNLCVLYERTSCCRFGLTCINNHRRPLLSNIIVLRHFFTHPLLMEVEHKEYANADGALELSEQDLCEAYNEFFGDVLPELESFGYVINFRAVRNTLRYLRGHVFVEYVEERSALKAFIKLQGRFYAGKQINAEFANIPNWRNAICGLSHARKCPKGNKCYYLHLFHNPGNKYNTPIGANRTGSDKTPALTPLISWNTVTANDVKHNSRNWRWSESPEVELSTTKSENEAFKKIGCSNIAVCNKEREESLKTNGMSCSDTNIKVVKTKEKYKIDYTEKKSKRKSKKHKHEREKSHKKHKRKQSHDAVDERNNQKRRDKNKDDDNEAKSRSSRSSTICSINDTRRFKHVSRERERSSGKSDNKRAQIKRRRHSKKDKDFAKDQYAS</sequence>
<dbReference type="Gene3D" id="3.30.70.330">
    <property type="match status" value="1"/>
</dbReference>
<proteinExistence type="predicted"/>
<dbReference type="SUPFAM" id="SSF54928">
    <property type="entry name" value="RNA-binding domain, RBD"/>
    <property type="match status" value="1"/>
</dbReference>
<dbReference type="InterPro" id="IPR000504">
    <property type="entry name" value="RRM_dom"/>
</dbReference>
<evidence type="ECO:0000259" key="11">
    <source>
        <dbReference type="PROSITE" id="PS50103"/>
    </source>
</evidence>
<dbReference type="AlphaFoldDB" id="A0A811URE8"/>
<gene>
    <name evidence="12" type="ORF">CCAP1982_LOCUS8846</name>
</gene>
<keyword evidence="2" id="KW-0677">Repeat</keyword>
<evidence type="ECO:0000313" key="12">
    <source>
        <dbReference type="EMBL" id="CAD7000366.1"/>
    </source>
</evidence>
<keyword evidence="4 7" id="KW-0862">Zinc</keyword>
<keyword evidence="8" id="KW-0175">Coiled coil</keyword>
<comment type="caution">
    <text evidence="12">The sequence shown here is derived from an EMBL/GenBank/DDBJ whole genome shotgun (WGS) entry which is preliminary data.</text>
</comment>
<dbReference type="InterPro" id="IPR012677">
    <property type="entry name" value="Nucleotide-bd_a/b_plait_sf"/>
</dbReference>
<evidence type="ECO:0000256" key="9">
    <source>
        <dbReference type="SAM" id="MobiDB-lite"/>
    </source>
</evidence>
<dbReference type="OrthoDB" id="75923at2759"/>
<dbReference type="GO" id="GO:0003723">
    <property type="term" value="F:RNA binding"/>
    <property type="evidence" value="ECO:0007669"/>
    <property type="project" value="UniProtKB-UniRule"/>
</dbReference>
<evidence type="ECO:0000256" key="7">
    <source>
        <dbReference type="PROSITE-ProRule" id="PRU00723"/>
    </source>
</evidence>
<dbReference type="PROSITE" id="PS50103">
    <property type="entry name" value="ZF_C3H1"/>
    <property type="match status" value="1"/>
</dbReference>
<keyword evidence="3 7" id="KW-0863">Zinc-finger</keyword>
<feature type="compositionally biased region" description="Basic residues" evidence="9">
    <location>
        <begin position="459"/>
        <end position="482"/>
    </location>
</feature>
<dbReference type="Pfam" id="PF00076">
    <property type="entry name" value="RRM_1"/>
    <property type="match status" value="1"/>
</dbReference>
<dbReference type="InterPro" id="IPR035979">
    <property type="entry name" value="RBD_domain_sf"/>
</dbReference>
<evidence type="ECO:0000313" key="13">
    <source>
        <dbReference type="Proteomes" id="UP000606786"/>
    </source>
</evidence>
<dbReference type="PANTHER" id="PTHR12620">
    <property type="entry name" value="U2 SNRNP AUXILIARY FACTOR, SMALL SUBUNIT"/>
    <property type="match status" value="1"/>
</dbReference>
<feature type="coiled-coil region" evidence="8">
    <location>
        <begin position="62"/>
        <end position="133"/>
    </location>
</feature>
<keyword evidence="1 7" id="KW-0479">Metal-binding</keyword>
<reference evidence="12" key="1">
    <citation type="submission" date="2020-11" db="EMBL/GenBank/DDBJ databases">
        <authorList>
            <person name="Whitehead M."/>
        </authorList>
    </citation>
    <scope>NUCLEOTIDE SEQUENCE</scope>
    <source>
        <strain evidence="12">EGII</strain>
    </source>
</reference>
<dbReference type="GO" id="GO:0008270">
    <property type="term" value="F:zinc ion binding"/>
    <property type="evidence" value="ECO:0007669"/>
    <property type="project" value="UniProtKB-KW"/>
</dbReference>
<evidence type="ECO:0000256" key="4">
    <source>
        <dbReference type="ARBA" id="ARBA00022833"/>
    </source>
</evidence>
<dbReference type="EMBL" id="CAJHJT010000012">
    <property type="protein sequence ID" value="CAD7000366.1"/>
    <property type="molecule type" value="Genomic_DNA"/>
</dbReference>
<keyword evidence="13" id="KW-1185">Reference proteome</keyword>
<evidence type="ECO:0000256" key="8">
    <source>
        <dbReference type="SAM" id="Coils"/>
    </source>
</evidence>
<name>A0A811URE8_CERCA</name>
<feature type="compositionally biased region" description="Basic and acidic residues" evidence="9">
    <location>
        <begin position="483"/>
        <end position="508"/>
    </location>
</feature>
<evidence type="ECO:0000256" key="2">
    <source>
        <dbReference type="ARBA" id="ARBA00022737"/>
    </source>
</evidence>
<dbReference type="PROSITE" id="PS50102">
    <property type="entry name" value="RRM"/>
    <property type="match status" value="1"/>
</dbReference>
<feature type="zinc finger region" description="C3H1-type" evidence="7">
    <location>
        <begin position="179"/>
        <end position="207"/>
    </location>
</feature>
<dbReference type="GO" id="GO:0089701">
    <property type="term" value="C:U2AF complex"/>
    <property type="evidence" value="ECO:0007669"/>
    <property type="project" value="InterPro"/>
</dbReference>
<feature type="compositionally biased region" description="Basic and acidic residues" evidence="9">
    <location>
        <begin position="554"/>
        <end position="565"/>
    </location>
</feature>